<keyword evidence="1" id="KW-0343">GTPase activation</keyword>
<dbReference type="Pfam" id="PF00566">
    <property type="entry name" value="RabGAP-TBC"/>
    <property type="match status" value="1"/>
</dbReference>
<dbReference type="STRING" id="41427.A0A182JIF2"/>
<sequence>MGMHQVVTRPNSSLLDQVAVIVKIPAATVYIVTRGLMLIVKTLTQEKENMPIVNILKRASSYILGSDDDAEDGGSTELVYEDNEILFCKNNICVHPPAVVRQESDVLHYPGYLTVTTKTFIDQYNNAKRPTLFLTWIPNSTLRKCPSTVENVGLGRAVGTGMGLSESKLKLHLQQHQQQQQLLLQPSPKENGHMGGHAPQRAGSGQEKPPAGENPFTTTIKLVNTNPFLEPYNEAIAQSATSDSKSMNCSDYSETISISSSSDKASLCNSNEYDGRYGEEEDEVDGHSGHGQVEEEDEEGDDVDEGCVISSEAHHHELGADEQDELKTELQPLLEADGGGSKLSVGGAGGGSKRNNQHHHHHQHHKLPSLSSQSSVTSVNITIASPHIQNVDLSPQEAALPPTERFLRSLSVTSSDENNPNWMSPELLAYKHNLAFPESASASPIVSRKAPPLKCRRFSVDLSQMRALRLFFNDEQCTSGQLVIASRESQYKILHFHHGGLDHLAQVLHQWHCLLHNIKLAPASSGVGGDERTPPANLPYRQFMVCRPEVRQAELHPEEGKVCRITTDYFYGTLLNEKGQIEDDLQLRKCVFFGGLERGLRKTVWPFLLHCYSTGSSFEDRAALAEIRRQEYEEITRRRLYSMSPEAQAQFWRTVQCVIEKDVVRTDRGNPFFAGDDNPNIDTMKNILLNYAFYNPGMSYTQGMSDLLAPVLCEIKSESETFWCFVGLMQRAIFVCTPTDNDIDRNLCYLRELIRLMVPNFYKHLQKHADAMELLFCHRWILLCFKREFTEAVAIRMWEACWSNYLTDYFHLFLCLAIIAVYADDVIAQDLRTDEMLLHFSSLAMYMDGQLILRKARGLLHQFRQYPKIPCTLSGLCKRCGPGMWDSGHHPSIECVGHLDHETCALAMD</sequence>
<name>A0A182JIF2_ANOAO</name>
<dbReference type="PANTHER" id="PTHR22957:SF547">
    <property type="entry name" value="TBC1 DOMAIN FAMILY MEMBER 16"/>
    <property type="match status" value="1"/>
</dbReference>
<feature type="compositionally biased region" description="Acidic residues" evidence="2">
    <location>
        <begin position="294"/>
        <end position="303"/>
    </location>
</feature>
<reference evidence="3" key="1">
    <citation type="submission" date="2022-08" db="UniProtKB">
        <authorList>
            <consortium name="EnsemblMetazoa"/>
        </authorList>
    </citation>
    <scope>IDENTIFICATION</scope>
    <source>
        <strain evidence="3">EBRO</strain>
    </source>
</reference>
<dbReference type="EnsemblMetazoa" id="AATE018672-RA">
    <property type="protein sequence ID" value="AATE018672-PA.1"/>
    <property type="gene ID" value="AATE018672"/>
</dbReference>
<feature type="compositionally biased region" description="Basic residues" evidence="2">
    <location>
        <begin position="355"/>
        <end position="367"/>
    </location>
</feature>
<dbReference type="GO" id="GO:0005769">
    <property type="term" value="C:early endosome"/>
    <property type="evidence" value="ECO:0007669"/>
    <property type="project" value="TreeGrafter"/>
</dbReference>
<dbReference type="AlphaFoldDB" id="A0A182JIF2"/>
<dbReference type="InterPro" id="IPR035969">
    <property type="entry name" value="Rab-GAP_TBC_sf"/>
</dbReference>
<dbReference type="GO" id="GO:0005096">
    <property type="term" value="F:GTPase activator activity"/>
    <property type="evidence" value="ECO:0007669"/>
    <property type="project" value="UniProtKB-KW"/>
</dbReference>
<proteinExistence type="predicted"/>
<evidence type="ECO:0000256" key="2">
    <source>
        <dbReference type="SAM" id="MobiDB-lite"/>
    </source>
</evidence>
<dbReference type="VEuPathDB" id="VectorBase:AATE018672"/>
<accession>A0A182JIF2</accession>
<dbReference type="FunFam" id="1.10.472.80:FF:000020">
    <property type="entry name" value="TBC1 domain family, member 16"/>
    <property type="match status" value="1"/>
</dbReference>
<dbReference type="Gene3D" id="1.10.8.270">
    <property type="entry name" value="putative rabgap domain of human tbc1 domain family member 14 like domains"/>
    <property type="match status" value="1"/>
</dbReference>
<feature type="compositionally biased region" description="Gly residues" evidence="2">
    <location>
        <begin position="337"/>
        <end position="352"/>
    </location>
</feature>
<feature type="region of interest" description="Disordered" evidence="2">
    <location>
        <begin position="260"/>
        <end position="303"/>
    </location>
</feature>
<dbReference type="PROSITE" id="PS50086">
    <property type="entry name" value="TBC_RABGAP"/>
    <property type="match status" value="1"/>
</dbReference>
<dbReference type="Gene3D" id="1.10.472.80">
    <property type="entry name" value="Ypt/Rab-GAP domain of gyp1p, domain 3"/>
    <property type="match status" value="1"/>
</dbReference>
<dbReference type="InterPro" id="IPR000195">
    <property type="entry name" value="Rab-GAP-TBC_dom"/>
</dbReference>
<organism evidence="3">
    <name type="scientific">Anopheles atroparvus</name>
    <name type="common">European mosquito</name>
    <dbReference type="NCBI Taxonomy" id="41427"/>
    <lineage>
        <taxon>Eukaryota</taxon>
        <taxon>Metazoa</taxon>
        <taxon>Ecdysozoa</taxon>
        <taxon>Arthropoda</taxon>
        <taxon>Hexapoda</taxon>
        <taxon>Insecta</taxon>
        <taxon>Pterygota</taxon>
        <taxon>Neoptera</taxon>
        <taxon>Endopterygota</taxon>
        <taxon>Diptera</taxon>
        <taxon>Nematocera</taxon>
        <taxon>Culicoidea</taxon>
        <taxon>Culicidae</taxon>
        <taxon>Anophelinae</taxon>
        <taxon>Anopheles</taxon>
    </lineage>
</organism>
<dbReference type="SUPFAM" id="SSF47923">
    <property type="entry name" value="Ypt/Rab-GAP domain of gyp1p"/>
    <property type="match status" value="2"/>
</dbReference>
<dbReference type="PANTHER" id="PTHR22957">
    <property type="entry name" value="TBC1 DOMAIN FAMILY MEMBER GTPASE-ACTIVATING PROTEIN"/>
    <property type="match status" value="1"/>
</dbReference>
<feature type="region of interest" description="Disordered" evidence="2">
    <location>
        <begin position="186"/>
        <end position="218"/>
    </location>
</feature>
<evidence type="ECO:0000256" key="1">
    <source>
        <dbReference type="ARBA" id="ARBA00022468"/>
    </source>
</evidence>
<dbReference type="SMART" id="SM00164">
    <property type="entry name" value="TBC"/>
    <property type="match status" value="1"/>
</dbReference>
<protein>
    <submittedName>
        <fullName evidence="3">Rab-GAP TBC domain-containing protein</fullName>
    </submittedName>
</protein>
<evidence type="ECO:0000313" key="3">
    <source>
        <dbReference type="EnsemblMetazoa" id="AATE018672-PA.1"/>
    </source>
</evidence>
<dbReference type="FunFam" id="1.10.8.270:FF:000017">
    <property type="entry name" value="TBC1 domain family member 16"/>
    <property type="match status" value="1"/>
</dbReference>
<feature type="region of interest" description="Disordered" evidence="2">
    <location>
        <begin position="334"/>
        <end position="374"/>
    </location>
</feature>